<sequence>MAAAAALPELVVLRILELLPLRDRLRAARWGPAGIGRLPRGPAELLIIFTPPSPLHRILYAAPLIPSPAPSCLSSGSPT</sequence>
<name>A0A8C9FV06_PAVCR</name>
<keyword evidence="2" id="KW-1185">Reference proteome</keyword>
<evidence type="ECO:0000313" key="1">
    <source>
        <dbReference type="Ensembl" id="ENSPSTP00000020762.1"/>
    </source>
</evidence>
<dbReference type="AlphaFoldDB" id="A0A8C9FV06"/>
<protein>
    <submittedName>
        <fullName evidence="1">Uncharacterized protein</fullName>
    </submittedName>
</protein>
<evidence type="ECO:0000313" key="2">
    <source>
        <dbReference type="Proteomes" id="UP000694428"/>
    </source>
</evidence>
<reference evidence="1" key="2">
    <citation type="submission" date="2025-09" db="UniProtKB">
        <authorList>
            <consortium name="Ensembl"/>
        </authorList>
    </citation>
    <scope>IDENTIFICATION</scope>
</reference>
<organism evidence="1 2">
    <name type="scientific">Pavo cristatus</name>
    <name type="common">Indian peafowl</name>
    <name type="synonym">Blue peafowl</name>
    <dbReference type="NCBI Taxonomy" id="9049"/>
    <lineage>
        <taxon>Eukaryota</taxon>
        <taxon>Metazoa</taxon>
        <taxon>Chordata</taxon>
        <taxon>Craniata</taxon>
        <taxon>Vertebrata</taxon>
        <taxon>Euteleostomi</taxon>
        <taxon>Archelosauria</taxon>
        <taxon>Archosauria</taxon>
        <taxon>Dinosauria</taxon>
        <taxon>Saurischia</taxon>
        <taxon>Theropoda</taxon>
        <taxon>Coelurosauria</taxon>
        <taxon>Aves</taxon>
        <taxon>Neognathae</taxon>
        <taxon>Galloanserae</taxon>
        <taxon>Galliformes</taxon>
        <taxon>Phasianidae</taxon>
        <taxon>Phasianinae</taxon>
        <taxon>Pavo</taxon>
    </lineage>
</organism>
<dbReference type="Proteomes" id="UP000694428">
    <property type="component" value="Unplaced"/>
</dbReference>
<proteinExistence type="predicted"/>
<reference evidence="1" key="1">
    <citation type="submission" date="2025-08" db="UniProtKB">
        <authorList>
            <consortium name="Ensembl"/>
        </authorList>
    </citation>
    <scope>IDENTIFICATION</scope>
</reference>
<dbReference type="Ensembl" id="ENSPSTT00000021779.1">
    <property type="protein sequence ID" value="ENSPSTP00000020762.1"/>
    <property type="gene ID" value="ENSPSTG00000015081.1"/>
</dbReference>
<accession>A0A8C9FV06</accession>